<comment type="subunit">
    <text evidence="10 12">Forms a heterotetramer with UvrA during the search for lesions. Interacts with UvrC in an incision complex.</text>
</comment>
<dbReference type="Pfam" id="PF12344">
    <property type="entry name" value="UvrB"/>
    <property type="match status" value="1"/>
</dbReference>
<evidence type="ECO:0000256" key="3">
    <source>
        <dbReference type="ARBA" id="ARBA00022490"/>
    </source>
</evidence>
<dbReference type="CDD" id="cd17916">
    <property type="entry name" value="DEXHc_UvrB"/>
    <property type="match status" value="1"/>
</dbReference>
<evidence type="ECO:0000256" key="9">
    <source>
        <dbReference type="ARBA" id="ARBA00023204"/>
    </source>
</evidence>
<evidence type="ECO:0000256" key="10">
    <source>
        <dbReference type="ARBA" id="ARBA00026033"/>
    </source>
</evidence>
<dbReference type="InterPro" id="IPR041471">
    <property type="entry name" value="UvrB_inter"/>
</dbReference>
<dbReference type="GO" id="GO:0016887">
    <property type="term" value="F:ATP hydrolysis activity"/>
    <property type="evidence" value="ECO:0007669"/>
    <property type="project" value="InterPro"/>
</dbReference>
<keyword evidence="8 12" id="KW-0267">Excision nuclease</keyword>
<dbReference type="InterPro" id="IPR004807">
    <property type="entry name" value="UvrB"/>
</dbReference>
<evidence type="ECO:0000256" key="6">
    <source>
        <dbReference type="ARBA" id="ARBA00022769"/>
    </source>
</evidence>
<proteinExistence type="inferred from homology"/>
<keyword evidence="3" id="KW-0963">Cytoplasm</keyword>
<dbReference type="GO" id="GO:0005737">
    <property type="term" value="C:cytoplasm"/>
    <property type="evidence" value="ECO:0007669"/>
    <property type="project" value="UniProtKB-SubCell"/>
</dbReference>
<dbReference type="NCBIfam" id="TIGR00631">
    <property type="entry name" value="uvrb"/>
    <property type="match status" value="1"/>
</dbReference>
<evidence type="ECO:0000256" key="4">
    <source>
        <dbReference type="ARBA" id="ARBA00022741"/>
    </source>
</evidence>
<dbReference type="AlphaFoldDB" id="A0A1F6V4Z4"/>
<protein>
    <recommendedName>
        <fullName evidence="11 12">UvrABC system protein B</fullName>
    </recommendedName>
</protein>
<evidence type="ECO:0000256" key="11">
    <source>
        <dbReference type="ARBA" id="ARBA00029504"/>
    </source>
</evidence>
<dbReference type="GO" id="GO:0005524">
    <property type="term" value="F:ATP binding"/>
    <property type="evidence" value="ECO:0007669"/>
    <property type="project" value="UniProtKB-KW"/>
</dbReference>
<dbReference type="Pfam" id="PF17757">
    <property type="entry name" value="UvrB_inter"/>
    <property type="match status" value="1"/>
</dbReference>
<dbReference type="SUPFAM" id="SSF46600">
    <property type="entry name" value="C-terminal UvrC-binding domain of UvrB"/>
    <property type="match status" value="1"/>
</dbReference>
<dbReference type="InterPro" id="IPR024759">
    <property type="entry name" value="UvrB_YAD/RRR_dom"/>
</dbReference>
<dbReference type="SMART" id="SM00490">
    <property type="entry name" value="HELICc"/>
    <property type="match status" value="1"/>
</dbReference>
<evidence type="ECO:0000256" key="8">
    <source>
        <dbReference type="ARBA" id="ARBA00022881"/>
    </source>
</evidence>
<evidence type="ECO:0000256" key="5">
    <source>
        <dbReference type="ARBA" id="ARBA00022763"/>
    </source>
</evidence>
<dbReference type="SMART" id="SM00487">
    <property type="entry name" value="DEXDc"/>
    <property type="match status" value="1"/>
</dbReference>
<dbReference type="Proteomes" id="UP000178700">
    <property type="component" value="Unassembled WGS sequence"/>
</dbReference>
<dbReference type="GO" id="GO:0009432">
    <property type="term" value="P:SOS response"/>
    <property type="evidence" value="ECO:0007669"/>
    <property type="project" value="UniProtKB-KW"/>
</dbReference>
<dbReference type="Gene3D" id="3.40.50.300">
    <property type="entry name" value="P-loop containing nucleotide triphosphate hydrolases"/>
    <property type="match status" value="3"/>
</dbReference>
<evidence type="ECO:0000256" key="12">
    <source>
        <dbReference type="RuleBase" id="RU003587"/>
    </source>
</evidence>
<keyword evidence="5 12" id="KW-0227">DNA damage</keyword>
<feature type="domain" description="Helicase ATP-binding" evidence="15">
    <location>
        <begin position="26"/>
        <end position="173"/>
    </location>
</feature>
<evidence type="ECO:0000256" key="1">
    <source>
        <dbReference type="ARBA" id="ARBA00004496"/>
    </source>
</evidence>
<dbReference type="GO" id="GO:0006289">
    <property type="term" value="P:nucleotide-excision repair"/>
    <property type="evidence" value="ECO:0007669"/>
    <property type="project" value="InterPro"/>
</dbReference>
<dbReference type="Pfam" id="PF04851">
    <property type="entry name" value="ResIII"/>
    <property type="match status" value="1"/>
</dbReference>
<dbReference type="PANTHER" id="PTHR24029:SF0">
    <property type="entry name" value="UVRABC SYSTEM PROTEIN B"/>
    <property type="match status" value="1"/>
</dbReference>
<keyword evidence="6 12" id="KW-0228">DNA excision</keyword>
<dbReference type="EMBL" id="MFTJ01000049">
    <property type="protein sequence ID" value="OGI64516.1"/>
    <property type="molecule type" value="Genomic_DNA"/>
</dbReference>
<evidence type="ECO:0000256" key="13">
    <source>
        <dbReference type="SAM" id="Coils"/>
    </source>
</evidence>
<dbReference type="InterPro" id="IPR027417">
    <property type="entry name" value="P-loop_NTPase"/>
</dbReference>
<keyword evidence="7" id="KW-0067">ATP-binding</keyword>
<accession>A0A1F6V4Z4</accession>
<sequence>MKSIFKLHQPWFPAGDQPGAISKLAQGLSKGLKKQTLLGATGTGKTFTIANVIAQYNKPTLVIAHNKTLAAQLAQEFRLFFPDSAVHYFVSYYDYYQPEAYMPASDTYIEKDASINKEIDMLRHASTQALLTRPDVIIVASVSCIYGLGSPEEYEKVNLKLEVGQKMDRMVLMKSLIAIHFERTNADLTPGTFRSLGSRVEFMPVSETVMYQIEINSGEISKIIKVDPISAHIIKDEKSIFIFPAKHFITEDIKKKIALVNIKEELTAQLKKFKKEGKLLEAERIKRRTNYDLAMIKEIGYCNGIENYSRHLSGKKEGEPPETLLSYFPKTGFLTIIDESHVTLPQLQGMYAGDASRKKTLVKYGFRLPSAKDNRPLKYDEFQKRIGQVIYISATPSEQERTQSEQIVEQIIRPTGLVDPETIVRRVSEKENYKGQISNFIAEAEKTIKKGFRVLATTLTKKMAEDLSAYLKEKKIKAEYLHSDIKTMERIKILSRFRRGGKGEPAPSQAEGFGLGFDVLVGVNLLREGLDLPEVALIGILDADKAGFLRSETSLIQTIGRAARNSEGKVILYADIMTNAMDYALKETARRRNIQLAYNKKHGITPKTIKKKIKDITEELESEHGKIVNAELKLDLEIFKKSYKKELSKPERTKTPEKSYLSDEEIENLIHEKIIKMKEKEMNKAVKELDFETAAILRDEIGVLKASLEKKK</sequence>
<dbReference type="GO" id="GO:0003677">
    <property type="term" value="F:DNA binding"/>
    <property type="evidence" value="ECO:0007669"/>
    <property type="project" value="InterPro"/>
</dbReference>
<dbReference type="SUPFAM" id="SSF52540">
    <property type="entry name" value="P-loop containing nucleoside triphosphate hydrolases"/>
    <property type="match status" value="2"/>
</dbReference>
<dbReference type="InterPro" id="IPR001650">
    <property type="entry name" value="Helicase_C-like"/>
</dbReference>
<keyword evidence="4" id="KW-0547">Nucleotide-binding</keyword>
<dbReference type="Pfam" id="PF02151">
    <property type="entry name" value="UVR"/>
    <property type="match status" value="1"/>
</dbReference>
<gene>
    <name evidence="17" type="ORF">A2642_02280</name>
</gene>
<keyword evidence="9 12" id="KW-0234">DNA repair</keyword>
<dbReference type="Pfam" id="PF00271">
    <property type="entry name" value="Helicase_C"/>
    <property type="match status" value="1"/>
</dbReference>
<keyword evidence="12" id="KW-0742">SOS response</keyword>
<evidence type="ECO:0000259" key="14">
    <source>
        <dbReference type="PROSITE" id="PS50151"/>
    </source>
</evidence>
<dbReference type="InterPro" id="IPR006935">
    <property type="entry name" value="Helicase/UvrB_N"/>
</dbReference>
<evidence type="ECO:0000256" key="7">
    <source>
        <dbReference type="ARBA" id="ARBA00022840"/>
    </source>
</evidence>
<dbReference type="Gene3D" id="4.10.860.10">
    <property type="entry name" value="UVR domain"/>
    <property type="match status" value="1"/>
</dbReference>
<dbReference type="InterPro" id="IPR036876">
    <property type="entry name" value="UVR_dom_sf"/>
</dbReference>
<organism evidence="17 18">
    <name type="scientific">Candidatus Nomurabacteria bacterium RIFCSPHIGHO2_01_FULL_39_10</name>
    <dbReference type="NCBI Taxonomy" id="1801733"/>
    <lineage>
        <taxon>Bacteria</taxon>
        <taxon>Candidatus Nomuraibacteriota</taxon>
    </lineage>
</organism>
<comment type="subcellular location">
    <subcellularLocation>
        <location evidence="1 12">Cytoplasm</location>
    </subcellularLocation>
</comment>
<dbReference type="InterPro" id="IPR001943">
    <property type="entry name" value="UVR_dom"/>
</dbReference>
<evidence type="ECO:0000256" key="2">
    <source>
        <dbReference type="ARBA" id="ARBA00008533"/>
    </source>
</evidence>
<feature type="domain" description="Helicase C-terminal" evidence="16">
    <location>
        <begin position="436"/>
        <end position="617"/>
    </location>
</feature>
<evidence type="ECO:0000313" key="17">
    <source>
        <dbReference type="EMBL" id="OGI64516.1"/>
    </source>
</evidence>
<evidence type="ECO:0000259" key="16">
    <source>
        <dbReference type="PROSITE" id="PS51194"/>
    </source>
</evidence>
<evidence type="ECO:0000259" key="15">
    <source>
        <dbReference type="PROSITE" id="PS51192"/>
    </source>
</evidence>
<dbReference type="PROSITE" id="PS51192">
    <property type="entry name" value="HELICASE_ATP_BIND_1"/>
    <property type="match status" value="1"/>
</dbReference>
<dbReference type="GO" id="GO:0004518">
    <property type="term" value="F:nuclease activity"/>
    <property type="evidence" value="ECO:0007669"/>
    <property type="project" value="UniProtKB-KW"/>
</dbReference>
<feature type="coiled-coil region" evidence="13">
    <location>
        <begin position="256"/>
        <end position="283"/>
    </location>
</feature>
<dbReference type="PROSITE" id="PS50151">
    <property type="entry name" value="UVR"/>
    <property type="match status" value="1"/>
</dbReference>
<feature type="domain" description="UVR" evidence="14">
    <location>
        <begin position="672"/>
        <end position="707"/>
    </location>
</feature>
<dbReference type="NCBIfam" id="NF003673">
    <property type="entry name" value="PRK05298.1"/>
    <property type="match status" value="1"/>
</dbReference>
<comment type="similarity">
    <text evidence="2 12">Belongs to the UvrB family.</text>
</comment>
<dbReference type="PROSITE" id="PS51194">
    <property type="entry name" value="HELICASE_CTER"/>
    <property type="match status" value="1"/>
</dbReference>
<keyword evidence="13" id="KW-0175">Coiled coil</keyword>
<name>A0A1F6V4Z4_9BACT</name>
<reference evidence="17 18" key="1">
    <citation type="journal article" date="2016" name="Nat. Commun.">
        <title>Thousands of microbial genomes shed light on interconnected biogeochemical processes in an aquifer system.</title>
        <authorList>
            <person name="Anantharaman K."/>
            <person name="Brown C.T."/>
            <person name="Hug L.A."/>
            <person name="Sharon I."/>
            <person name="Castelle C.J."/>
            <person name="Probst A.J."/>
            <person name="Thomas B.C."/>
            <person name="Singh A."/>
            <person name="Wilkins M.J."/>
            <person name="Karaoz U."/>
            <person name="Brodie E.L."/>
            <person name="Williams K.H."/>
            <person name="Hubbard S.S."/>
            <person name="Banfield J.F."/>
        </authorList>
    </citation>
    <scope>NUCLEOTIDE SEQUENCE [LARGE SCALE GENOMIC DNA]</scope>
</reference>
<dbReference type="GO" id="GO:0009380">
    <property type="term" value="C:excinuclease repair complex"/>
    <property type="evidence" value="ECO:0007669"/>
    <property type="project" value="InterPro"/>
</dbReference>
<evidence type="ECO:0000313" key="18">
    <source>
        <dbReference type="Proteomes" id="UP000178700"/>
    </source>
</evidence>
<comment type="caution">
    <text evidence="17">The sequence shown here is derived from an EMBL/GenBank/DDBJ whole genome shotgun (WGS) entry which is preliminary data.</text>
</comment>
<dbReference type="InterPro" id="IPR014001">
    <property type="entry name" value="Helicase_ATP-bd"/>
</dbReference>
<dbReference type="PANTHER" id="PTHR24029">
    <property type="entry name" value="UVRABC SYSTEM PROTEIN B"/>
    <property type="match status" value="1"/>
</dbReference>